<evidence type="ECO:0000313" key="1">
    <source>
        <dbReference type="EMBL" id="RNA14294.1"/>
    </source>
</evidence>
<accession>A0A3M7QT63</accession>
<comment type="caution">
    <text evidence="1">The sequence shown here is derived from an EMBL/GenBank/DDBJ whole genome shotgun (WGS) entry which is preliminary data.</text>
</comment>
<sequence>MLKFCDIRLKNLTSNRRISKKKIMWYNQNIEKINNLGNKIIKRSIKIVSQYESNTIELHINGIALRFMIPRVIINICFEPGELKIYIN</sequence>
<dbReference type="Proteomes" id="UP000276133">
    <property type="component" value="Unassembled WGS sequence"/>
</dbReference>
<proteinExistence type="predicted"/>
<gene>
    <name evidence="1" type="ORF">BpHYR1_029445</name>
</gene>
<organism evidence="1 2">
    <name type="scientific">Brachionus plicatilis</name>
    <name type="common">Marine rotifer</name>
    <name type="synonym">Brachionus muelleri</name>
    <dbReference type="NCBI Taxonomy" id="10195"/>
    <lineage>
        <taxon>Eukaryota</taxon>
        <taxon>Metazoa</taxon>
        <taxon>Spiralia</taxon>
        <taxon>Gnathifera</taxon>
        <taxon>Rotifera</taxon>
        <taxon>Eurotatoria</taxon>
        <taxon>Monogononta</taxon>
        <taxon>Pseudotrocha</taxon>
        <taxon>Ploima</taxon>
        <taxon>Brachionidae</taxon>
        <taxon>Brachionus</taxon>
    </lineage>
</organism>
<name>A0A3M7QT63_BRAPC</name>
<keyword evidence="2" id="KW-1185">Reference proteome</keyword>
<dbReference type="EMBL" id="REGN01005215">
    <property type="protein sequence ID" value="RNA14294.1"/>
    <property type="molecule type" value="Genomic_DNA"/>
</dbReference>
<reference evidence="1 2" key="1">
    <citation type="journal article" date="2018" name="Sci. Rep.">
        <title>Genomic signatures of local adaptation to the degree of environmental predictability in rotifers.</title>
        <authorList>
            <person name="Franch-Gras L."/>
            <person name="Hahn C."/>
            <person name="Garcia-Roger E.M."/>
            <person name="Carmona M.J."/>
            <person name="Serra M."/>
            <person name="Gomez A."/>
        </authorList>
    </citation>
    <scope>NUCLEOTIDE SEQUENCE [LARGE SCALE GENOMIC DNA]</scope>
    <source>
        <strain evidence="1">HYR1</strain>
    </source>
</reference>
<evidence type="ECO:0000313" key="2">
    <source>
        <dbReference type="Proteomes" id="UP000276133"/>
    </source>
</evidence>
<protein>
    <submittedName>
        <fullName evidence="1">Uncharacterized protein</fullName>
    </submittedName>
</protein>
<dbReference type="AlphaFoldDB" id="A0A3M7QT63"/>